<dbReference type="PANTHER" id="PTHR36435">
    <property type="entry name" value="SLR1288 PROTEIN"/>
    <property type="match status" value="1"/>
</dbReference>
<dbReference type="OrthoDB" id="2194912at2"/>
<protein>
    <recommendedName>
        <fullName evidence="2">CAAX prenyl protease 2/Lysostaphin resistance protein A-like domain-containing protein</fullName>
    </recommendedName>
</protein>
<feature type="transmembrane region" description="Helical" evidence="1">
    <location>
        <begin position="55"/>
        <end position="76"/>
    </location>
</feature>
<dbReference type="GO" id="GO:0004175">
    <property type="term" value="F:endopeptidase activity"/>
    <property type="evidence" value="ECO:0007669"/>
    <property type="project" value="UniProtKB-ARBA"/>
</dbReference>
<keyword evidence="1" id="KW-0812">Transmembrane</keyword>
<accession>A0A1C0YPE8</accession>
<dbReference type="InterPro" id="IPR003675">
    <property type="entry name" value="Rce1/LyrA-like_dom"/>
</dbReference>
<dbReference type="AlphaFoldDB" id="A0A1C0YPE8"/>
<keyword evidence="1" id="KW-0472">Membrane</keyword>
<keyword evidence="4" id="KW-1185">Reference proteome</keyword>
<dbReference type="Proteomes" id="UP000093482">
    <property type="component" value="Unassembled WGS sequence"/>
</dbReference>
<feature type="domain" description="CAAX prenyl protease 2/Lysostaphin resistance protein A-like" evidence="2">
    <location>
        <begin position="142"/>
        <end position="227"/>
    </location>
</feature>
<evidence type="ECO:0000256" key="1">
    <source>
        <dbReference type="SAM" id="Phobius"/>
    </source>
</evidence>
<keyword evidence="1" id="KW-1133">Transmembrane helix</keyword>
<sequence length="236" mass="26161">MFVMTTQQQQPKLTAIYVIVIYVAMQLSGFLLQFPAIFDPLVNVSNLSGDAARNWVVGMWSAVSFAVACAITLAVTTADKTFWQNFRDEEKAPWSDTIFWGVAGFFIVMAGQALAIQIETWIGIDLGSDNTGRIIEISKAAPMMIVATILFGPILEEILFRRVIFASFLPSMKFFGAALISSIVFAAIHMDFSHMLIYIACGFTFAFVYYKTKRITASIITHVLMNGFVTATAFLL</sequence>
<name>A0A1C0YPE8_9BACL</name>
<proteinExistence type="predicted"/>
<feature type="transmembrane region" description="Helical" evidence="1">
    <location>
        <begin position="217"/>
        <end position="235"/>
    </location>
</feature>
<evidence type="ECO:0000313" key="4">
    <source>
        <dbReference type="Proteomes" id="UP000093482"/>
    </source>
</evidence>
<comment type="caution">
    <text evidence="3">The sequence shown here is derived from an EMBL/GenBank/DDBJ whole genome shotgun (WGS) entry which is preliminary data.</text>
</comment>
<feature type="transmembrane region" description="Helical" evidence="1">
    <location>
        <begin position="192"/>
        <end position="210"/>
    </location>
</feature>
<gene>
    <name evidence="3" type="ORF">A6K76_13435</name>
</gene>
<dbReference type="EMBL" id="MATO01000049">
    <property type="protein sequence ID" value="OCS88949.1"/>
    <property type="molecule type" value="Genomic_DNA"/>
</dbReference>
<evidence type="ECO:0000259" key="2">
    <source>
        <dbReference type="Pfam" id="PF02517"/>
    </source>
</evidence>
<feature type="transmembrane region" description="Helical" evidence="1">
    <location>
        <begin position="97"/>
        <end position="117"/>
    </location>
</feature>
<feature type="transmembrane region" description="Helical" evidence="1">
    <location>
        <begin position="12"/>
        <end position="35"/>
    </location>
</feature>
<dbReference type="PANTHER" id="PTHR36435:SF6">
    <property type="entry name" value="ABORTIVE INFECTION PROTEIN"/>
    <property type="match status" value="1"/>
</dbReference>
<reference evidence="3 4" key="1">
    <citation type="submission" date="2016-07" db="EMBL/GenBank/DDBJ databases">
        <title>Caryophanon latum genome sequencing.</title>
        <authorList>
            <person name="Verma A."/>
            <person name="Pal Y."/>
            <person name="Krishnamurthi S."/>
        </authorList>
    </citation>
    <scope>NUCLEOTIDE SEQUENCE [LARGE SCALE GENOMIC DNA]</scope>
    <source>
        <strain evidence="3 4">DSM 14151</strain>
    </source>
</reference>
<feature type="transmembrane region" description="Helical" evidence="1">
    <location>
        <begin position="137"/>
        <end position="156"/>
    </location>
</feature>
<dbReference type="Pfam" id="PF02517">
    <property type="entry name" value="Rce1-like"/>
    <property type="match status" value="1"/>
</dbReference>
<dbReference type="InterPro" id="IPR052710">
    <property type="entry name" value="CAAX_protease"/>
</dbReference>
<feature type="transmembrane region" description="Helical" evidence="1">
    <location>
        <begin position="163"/>
        <end position="186"/>
    </location>
</feature>
<dbReference type="GO" id="GO:0080120">
    <property type="term" value="P:CAAX-box protein maturation"/>
    <property type="evidence" value="ECO:0007669"/>
    <property type="project" value="UniProtKB-ARBA"/>
</dbReference>
<organism evidence="3 4">
    <name type="scientific">Caryophanon latum</name>
    <dbReference type="NCBI Taxonomy" id="33977"/>
    <lineage>
        <taxon>Bacteria</taxon>
        <taxon>Bacillati</taxon>
        <taxon>Bacillota</taxon>
        <taxon>Bacilli</taxon>
        <taxon>Bacillales</taxon>
        <taxon>Caryophanaceae</taxon>
        <taxon>Caryophanon</taxon>
    </lineage>
</organism>
<evidence type="ECO:0000313" key="3">
    <source>
        <dbReference type="EMBL" id="OCS88949.1"/>
    </source>
</evidence>